<dbReference type="Proteomes" id="UP001055811">
    <property type="component" value="Linkage Group LG02"/>
</dbReference>
<reference evidence="1 2" key="2">
    <citation type="journal article" date="2022" name="Mol. Ecol. Resour.">
        <title>The genomes of chicory, endive, great burdock and yacon provide insights into Asteraceae paleo-polyploidization history and plant inulin production.</title>
        <authorList>
            <person name="Fan W."/>
            <person name="Wang S."/>
            <person name="Wang H."/>
            <person name="Wang A."/>
            <person name="Jiang F."/>
            <person name="Liu H."/>
            <person name="Zhao H."/>
            <person name="Xu D."/>
            <person name="Zhang Y."/>
        </authorList>
    </citation>
    <scope>NUCLEOTIDE SEQUENCE [LARGE SCALE GENOMIC DNA]</scope>
    <source>
        <strain evidence="2">cv. Punajuju</strain>
        <tissue evidence="1">Leaves</tissue>
    </source>
</reference>
<sequence length="257" mass="30364">MKTEAITQPIHNWLQPNCSYDIGNQVNSQFDFPMTARVFLIRCFYKLITNTQPRTVVNDMLFNFYLEHLKPQYLSWSLKKIVKLTPRMPKVTSPFRNAIFLARRGSDEEKDEFTLADLTFMNPFDWVSLFNILSRREDHEILLEHVKKLLMGYILEVAKLDVEVAAVLNSTPECSPEKLPSNLKKRRLGKIKSDDWNVAYPTKEGNESVKRIFFLRDKHLYRTPALKKIFDLINKTKVNSENDKRCFNDMLTWYIEF</sequence>
<accession>A0ACB9G9S0</accession>
<organism evidence="1 2">
    <name type="scientific">Cichorium intybus</name>
    <name type="common">Chicory</name>
    <dbReference type="NCBI Taxonomy" id="13427"/>
    <lineage>
        <taxon>Eukaryota</taxon>
        <taxon>Viridiplantae</taxon>
        <taxon>Streptophyta</taxon>
        <taxon>Embryophyta</taxon>
        <taxon>Tracheophyta</taxon>
        <taxon>Spermatophyta</taxon>
        <taxon>Magnoliopsida</taxon>
        <taxon>eudicotyledons</taxon>
        <taxon>Gunneridae</taxon>
        <taxon>Pentapetalae</taxon>
        <taxon>asterids</taxon>
        <taxon>campanulids</taxon>
        <taxon>Asterales</taxon>
        <taxon>Asteraceae</taxon>
        <taxon>Cichorioideae</taxon>
        <taxon>Cichorieae</taxon>
        <taxon>Cichoriinae</taxon>
        <taxon>Cichorium</taxon>
    </lineage>
</organism>
<reference evidence="2" key="1">
    <citation type="journal article" date="2022" name="Mol. Ecol. Resour.">
        <title>The genomes of chicory, endive, great burdock and yacon provide insights into Asteraceae palaeo-polyploidization history and plant inulin production.</title>
        <authorList>
            <person name="Fan W."/>
            <person name="Wang S."/>
            <person name="Wang H."/>
            <person name="Wang A."/>
            <person name="Jiang F."/>
            <person name="Liu H."/>
            <person name="Zhao H."/>
            <person name="Xu D."/>
            <person name="Zhang Y."/>
        </authorList>
    </citation>
    <scope>NUCLEOTIDE SEQUENCE [LARGE SCALE GENOMIC DNA]</scope>
    <source>
        <strain evidence="2">cv. Punajuju</strain>
    </source>
</reference>
<dbReference type="EMBL" id="CM042010">
    <property type="protein sequence ID" value="KAI3780152.1"/>
    <property type="molecule type" value="Genomic_DNA"/>
</dbReference>
<evidence type="ECO:0000313" key="1">
    <source>
        <dbReference type="EMBL" id="KAI3780152.1"/>
    </source>
</evidence>
<keyword evidence="2" id="KW-1185">Reference proteome</keyword>
<comment type="caution">
    <text evidence="1">The sequence shown here is derived from an EMBL/GenBank/DDBJ whole genome shotgun (WGS) entry which is preliminary data.</text>
</comment>
<name>A0ACB9G9S0_CICIN</name>
<gene>
    <name evidence="1" type="ORF">L2E82_10100</name>
</gene>
<protein>
    <submittedName>
        <fullName evidence="1">Uncharacterized protein</fullName>
    </submittedName>
</protein>
<proteinExistence type="predicted"/>
<evidence type="ECO:0000313" key="2">
    <source>
        <dbReference type="Proteomes" id="UP001055811"/>
    </source>
</evidence>